<protein>
    <submittedName>
        <fullName evidence="2">Uncharacterized protein</fullName>
    </submittedName>
</protein>
<reference evidence="2 3" key="1">
    <citation type="journal article" date="2020" name="Nature">
        <title>Six reference-quality genomes reveal evolution of bat adaptations.</title>
        <authorList>
            <person name="Jebb D."/>
            <person name="Huang Z."/>
            <person name="Pippel M."/>
            <person name="Hughes G.M."/>
            <person name="Lavrichenko K."/>
            <person name="Devanna P."/>
            <person name="Winkler S."/>
            <person name="Jermiin L.S."/>
            <person name="Skirmuntt E.C."/>
            <person name="Katzourakis A."/>
            <person name="Burkitt-Gray L."/>
            <person name="Ray D.A."/>
            <person name="Sullivan K.A.M."/>
            <person name="Roscito J.G."/>
            <person name="Kirilenko B.M."/>
            <person name="Davalos L.M."/>
            <person name="Corthals A.P."/>
            <person name="Power M.L."/>
            <person name="Jones G."/>
            <person name="Ransome R.D."/>
            <person name="Dechmann D.K.N."/>
            <person name="Locatelli A.G."/>
            <person name="Puechmaille S.J."/>
            <person name="Fedrigo O."/>
            <person name="Jarvis E.D."/>
            <person name="Hiller M."/>
            <person name="Vernes S.C."/>
            <person name="Myers E.W."/>
            <person name="Teeling E.C."/>
        </authorList>
    </citation>
    <scope>NUCLEOTIDE SEQUENCE [LARGE SCALE GENOMIC DNA]</scope>
    <source>
        <strain evidence="2">MMyoMyo1</strain>
        <tissue evidence="2">Flight muscle</tissue>
    </source>
</reference>
<dbReference type="EMBL" id="JABWUV010000008">
    <property type="protein sequence ID" value="KAF6336890.1"/>
    <property type="molecule type" value="Genomic_DNA"/>
</dbReference>
<name>A0A7J7WI49_MYOMY</name>
<feature type="region of interest" description="Disordered" evidence="1">
    <location>
        <begin position="1"/>
        <end position="38"/>
    </location>
</feature>
<dbReference type="AlphaFoldDB" id="A0A7J7WI49"/>
<evidence type="ECO:0000256" key="1">
    <source>
        <dbReference type="SAM" id="MobiDB-lite"/>
    </source>
</evidence>
<proteinExistence type="predicted"/>
<organism evidence="2 3">
    <name type="scientific">Myotis myotis</name>
    <name type="common">Greater mouse-eared bat</name>
    <name type="synonym">Vespertilio myotis</name>
    <dbReference type="NCBI Taxonomy" id="51298"/>
    <lineage>
        <taxon>Eukaryota</taxon>
        <taxon>Metazoa</taxon>
        <taxon>Chordata</taxon>
        <taxon>Craniata</taxon>
        <taxon>Vertebrata</taxon>
        <taxon>Euteleostomi</taxon>
        <taxon>Mammalia</taxon>
        <taxon>Eutheria</taxon>
        <taxon>Laurasiatheria</taxon>
        <taxon>Chiroptera</taxon>
        <taxon>Yangochiroptera</taxon>
        <taxon>Vespertilionidae</taxon>
        <taxon>Myotis</taxon>
    </lineage>
</organism>
<keyword evidence="3" id="KW-1185">Reference proteome</keyword>
<sequence length="126" mass="13741">MPPQLDVPETRAANITGRSLDAGAALRPDVSPPHDRDLSWSVATCHRRNDRPALLSACGCAHAVFANGSLGAWQARLLGCRVGPVQTAPPRAAGHRRGERYNLRSARETCLRAVPPYRRTSSRTRH</sequence>
<dbReference type="Proteomes" id="UP000527355">
    <property type="component" value="Unassembled WGS sequence"/>
</dbReference>
<evidence type="ECO:0000313" key="2">
    <source>
        <dbReference type="EMBL" id="KAF6336890.1"/>
    </source>
</evidence>
<evidence type="ECO:0000313" key="3">
    <source>
        <dbReference type="Proteomes" id="UP000527355"/>
    </source>
</evidence>
<accession>A0A7J7WI49</accession>
<comment type="caution">
    <text evidence="2">The sequence shown here is derived from an EMBL/GenBank/DDBJ whole genome shotgun (WGS) entry which is preliminary data.</text>
</comment>
<gene>
    <name evidence="2" type="ORF">mMyoMyo1_012095</name>
</gene>